<dbReference type="Proteomes" id="UP000663722">
    <property type="component" value="Chromosome"/>
</dbReference>
<protein>
    <submittedName>
        <fullName evidence="8">Metal transport protein domain-containing protein</fullName>
    </submittedName>
</protein>
<organism evidence="8 9">
    <name type="scientific">Desulfonema magnum</name>
    <dbReference type="NCBI Taxonomy" id="45655"/>
    <lineage>
        <taxon>Bacteria</taxon>
        <taxon>Pseudomonadati</taxon>
        <taxon>Thermodesulfobacteriota</taxon>
        <taxon>Desulfobacteria</taxon>
        <taxon>Desulfobacterales</taxon>
        <taxon>Desulfococcaceae</taxon>
        <taxon>Desulfonema</taxon>
    </lineage>
</organism>
<dbReference type="GO" id="GO:0005886">
    <property type="term" value="C:plasma membrane"/>
    <property type="evidence" value="ECO:0007669"/>
    <property type="project" value="UniProtKB-SubCell"/>
</dbReference>
<comment type="subcellular location">
    <subcellularLocation>
        <location evidence="1">Cell membrane</location>
        <topology evidence="1">Multi-pass membrane protein</topology>
    </subcellularLocation>
</comment>
<evidence type="ECO:0000256" key="3">
    <source>
        <dbReference type="ARBA" id="ARBA00022475"/>
    </source>
</evidence>
<dbReference type="Gene3D" id="1.10.1760.20">
    <property type="match status" value="1"/>
</dbReference>
<feature type="transmembrane region" description="Helical" evidence="7">
    <location>
        <begin position="97"/>
        <end position="118"/>
    </location>
</feature>
<dbReference type="InterPro" id="IPR002751">
    <property type="entry name" value="CbiM/NikMN"/>
</dbReference>
<name>A0A975BKM7_9BACT</name>
<feature type="transmembrane region" description="Helical" evidence="7">
    <location>
        <begin position="36"/>
        <end position="56"/>
    </location>
</feature>
<dbReference type="NCBIfam" id="NF004909">
    <property type="entry name" value="PRK06265.2-5"/>
    <property type="match status" value="1"/>
</dbReference>
<dbReference type="NCBIfam" id="NF004905">
    <property type="entry name" value="PRK06265.1-5"/>
    <property type="match status" value="1"/>
</dbReference>
<feature type="transmembrane region" description="Helical" evidence="7">
    <location>
        <begin position="166"/>
        <end position="188"/>
    </location>
</feature>
<feature type="transmembrane region" description="Helical" evidence="7">
    <location>
        <begin position="63"/>
        <end position="91"/>
    </location>
</feature>
<keyword evidence="5 7" id="KW-1133">Transmembrane helix</keyword>
<dbReference type="PANTHER" id="PTHR34229">
    <property type="entry name" value="METAL TRANSPORT PROTEIN HI_1621-RELATED"/>
    <property type="match status" value="1"/>
</dbReference>
<keyword evidence="9" id="KW-1185">Reference proteome</keyword>
<evidence type="ECO:0000256" key="5">
    <source>
        <dbReference type="ARBA" id="ARBA00022989"/>
    </source>
</evidence>
<dbReference type="EMBL" id="CP061800">
    <property type="protein sequence ID" value="QTA86845.1"/>
    <property type="molecule type" value="Genomic_DNA"/>
</dbReference>
<accession>A0A975BKM7</accession>
<dbReference type="Pfam" id="PF01891">
    <property type="entry name" value="CbiM"/>
    <property type="match status" value="1"/>
</dbReference>
<dbReference type="NCBIfam" id="NF004904">
    <property type="entry name" value="PRK06265.1-4"/>
    <property type="match status" value="1"/>
</dbReference>
<dbReference type="KEGG" id="dmm:dnm_028690"/>
<evidence type="ECO:0000256" key="1">
    <source>
        <dbReference type="ARBA" id="ARBA00004651"/>
    </source>
</evidence>
<proteinExistence type="predicted"/>
<keyword evidence="6 7" id="KW-0472">Membrane</keyword>
<reference evidence="8" key="1">
    <citation type="journal article" date="2021" name="Microb. Physiol.">
        <title>Proteogenomic Insights into the Physiology of Marine, Sulfate-Reducing, Filamentous Desulfonema limicola and Desulfonema magnum.</title>
        <authorList>
            <person name="Schnaars V."/>
            <person name="Wohlbrand L."/>
            <person name="Scheve S."/>
            <person name="Hinrichs C."/>
            <person name="Reinhardt R."/>
            <person name="Rabus R."/>
        </authorList>
    </citation>
    <scope>NUCLEOTIDE SEQUENCE</scope>
    <source>
        <strain evidence="8">4be13</strain>
    </source>
</reference>
<evidence type="ECO:0000256" key="7">
    <source>
        <dbReference type="SAM" id="Phobius"/>
    </source>
</evidence>
<dbReference type="NCBIfam" id="NF004903">
    <property type="entry name" value="PRK06265.1-3"/>
    <property type="match status" value="1"/>
</dbReference>
<dbReference type="AlphaFoldDB" id="A0A975BKM7"/>
<evidence type="ECO:0000256" key="4">
    <source>
        <dbReference type="ARBA" id="ARBA00022692"/>
    </source>
</evidence>
<feature type="transmembrane region" description="Helical" evidence="7">
    <location>
        <begin position="130"/>
        <end position="154"/>
    </location>
</feature>
<evidence type="ECO:0000256" key="6">
    <source>
        <dbReference type="ARBA" id="ARBA00023136"/>
    </source>
</evidence>
<evidence type="ECO:0000313" key="8">
    <source>
        <dbReference type="EMBL" id="QTA86845.1"/>
    </source>
</evidence>
<keyword evidence="4 7" id="KW-0812">Transmembrane</keyword>
<sequence>MHISEGILSAPVLFSGAAIAAAGTAVGLKKLDYDGIAKTGILSASFFVASLIHVPIGPSSVHLILNGIVGLLLGWAAFPAILIALMLQAVFFQFGGITTLGVNTVIMAIPAVICYMFFAPLLKKKPVIAFSAAFACGAFSVLISGLIVAFALMFTEENFLKVCGLILAAHIPVMIIEGVVTAFCVGFLQKVQPDMLPRHFSETRIREKKIFEPTGVANANE</sequence>
<evidence type="ECO:0000313" key="9">
    <source>
        <dbReference type="Proteomes" id="UP000663722"/>
    </source>
</evidence>
<keyword evidence="3" id="KW-1003">Cell membrane</keyword>
<dbReference type="RefSeq" id="WP_207682299.1">
    <property type="nucleotide sequence ID" value="NZ_CP061800.1"/>
</dbReference>
<evidence type="ECO:0000256" key="2">
    <source>
        <dbReference type="ARBA" id="ARBA00022448"/>
    </source>
</evidence>
<gene>
    <name evidence="8" type="ORF">dnm_028690</name>
</gene>
<keyword evidence="2" id="KW-0813">Transport</keyword>
<dbReference type="GO" id="GO:0000041">
    <property type="term" value="P:transition metal ion transport"/>
    <property type="evidence" value="ECO:0007669"/>
    <property type="project" value="InterPro"/>
</dbReference>
<dbReference type="PANTHER" id="PTHR34229:SF1">
    <property type="entry name" value="METAL TRANSPORT PROTEIN HI_1621-RELATED"/>
    <property type="match status" value="1"/>
</dbReference>